<keyword evidence="7 8" id="KW-0067">ATP-binding</keyword>
<name>A0A7E4WAK9_PANRE</name>
<dbReference type="PROSITE" id="PS50011">
    <property type="entry name" value="PROTEIN_KINASE_DOM"/>
    <property type="match status" value="1"/>
</dbReference>
<accession>A0A7E4WAK9</accession>
<feature type="domain" description="Protein kinase" evidence="10">
    <location>
        <begin position="151"/>
        <end position="414"/>
    </location>
</feature>
<dbReference type="PROSITE" id="PS00108">
    <property type="entry name" value="PROTEIN_KINASE_ST"/>
    <property type="match status" value="1"/>
</dbReference>
<dbReference type="SMART" id="SM00233">
    <property type="entry name" value="PH"/>
    <property type="match status" value="1"/>
</dbReference>
<evidence type="ECO:0000256" key="2">
    <source>
        <dbReference type="ARBA" id="ARBA00022527"/>
    </source>
</evidence>
<dbReference type="AlphaFoldDB" id="A0A7E4WAK9"/>
<feature type="binding site" evidence="8">
    <location>
        <position position="180"/>
    </location>
    <ligand>
        <name>ATP</name>
        <dbReference type="ChEBI" id="CHEBI:30616"/>
    </ligand>
</feature>
<dbReference type="InterPro" id="IPR000719">
    <property type="entry name" value="Prot_kinase_dom"/>
</dbReference>
<evidence type="ECO:0000256" key="4">
    <source>
        <dbReference type="ARBA" id="ARBA00022679"/>
    </source>
</evidence>
<keyword evidence="2" id="KW-0723">Serine/threonine-protein kinase</keyword>
<dbReference type="Gene3D" id="3.30.200.20">
    <property type="entry name" value="Phosphorylase Kinase, domain 1"/>
    <property type="match status" value="1"/>
</dbReference>
<evidence type="ECO:0000256" key="7">
    <source>
        <dbReference type="ARBA" id="ARBA00022840"/>
    </source>
</evidence>
<proteinExistence type="inferred from homology"/>
<dbReference type="Pfam" id="PF00069">
    <property type="entry name" value="Pkinase"/>
    <property type="match status" value="1"/>
</dbReference>
<dbReference type="FunFam" id="1.10.510.10:FF:000008">
    <property type="entry name" value="Non-specific serine/threonine protein kinase"/>
    <property type="match status" value="1"/>
</dbReference>
<keyword evidence="6" id="KW-0418">Kinase</keyword>
<keyword evidence="3" id="KW-0597">Phosphoprotein</keyword>
<keyword evidence="5 8" id="KW-0547">Nucleotide-binding</keyword>
<organism evidence="12 13">
    <name type="scientific">Panagrellus redivivus</name>
    <name type="common">Microworm</name>
    <dbReference type="NCBI Taxonomy" id="6233"/>
    <lineage>
        <taxon>Eukaryota</taxon>
        <taxon>Metazoa</taxon>
        <taxon>Ecdysozoa</taxon>
        <taxon>Nematoda</taxon>
        <taxon>Chromadorea</taxon>
        <taxon>Rhabditida</taxon>
        <taxon>Tylenchina</taxon>
        <taxon>Panagrolaimomorpha</taxon>
        <taxon>Panagrolaimoidea</taxon>
        <taxon>Panagrolaimidae</taxon>
        <taxon>Panagrellus</taxon>
    </lineage>
</organism>
<protein>
    <submittedName>
        <fullName evidence="13">Non-specific serine/threonine protein kinase</fullName>
    </submittedName>
</protein>
<keyword evidence="4" id="KW-0808">Transferase</keyword>
<feature type="domain" description="AGC-kinase C-terminal" evidence="11">
    <location>
        <begin position="415"/>
        <end position="497"/>
    </location>
</feature>
<dbReference type="InterPro" id="IPR001849">
    <property type="entry name" value="PH_domain"/>
</dbReference>
<evidence type="ECO:0000256" key="3">
    <source>
        <dbReference type="ARBA" id="ARBA00022553"/>
    </source>
</evidence>
<evidence type="ECO:0000259" key="10">
    <source>
        <dbReference type="PROSITE" id="PS50011"/>
    </source>
</evidence>
<dbReference type="InterPro" id="IPR008271">
    <property type="entry name" value="Ser/Thr_kinase_AS"/>
</dbReference>
<dbReference type="SMART" id="SM00133">
    <property type="entry name" value="S_TK_X"/>
    <property type="match status" value="1"/>
</dbReference>
<dbReference type="WBParaSite" id="Pan_g9663.t1">
    <property type="protein sequence ID" value="Pan_g9663.t1"/>
    <property type="gene ID" value="Pan_g9663"/>
</dbReference>
<dbReference type="GO" id="GO:0004674">
    <property type="term" value="F:protein serine/threonine kinase activity"/>
    <property type="evidence" value="ECO:0007669"/>
    <property type="project" value="UniProtKB-KW"/>
</dbReference>
<reference evidence="13" key="2">
    <citation type="submission" date="2020-10" db="UniProtKB">
        <authorList>
            <consortium name="WormBaseParasite"/>
        </authorList>
    </citation>
    <scope>IDENTIFICATION</scope>
</reference>
<dbReference type="Gene3D" id="1.10.510.10">
    <property type="entry name" value="Transferase(Phosphotransferase) domain 1"/>
    <property type="match status" value="1"/>
</dbReference>
<evidence type="ECO:0000313" key="12">
    <source>
        <dbReference type="Proteomes" id="UP000492821"/>
    </source>
</evidence>
<dbReference type="InterPro" id="IPR011993">
    <property type="entry name" value="PH-like_dom_sf"/>
</dbReference>
<dbReference type="InterPro" id="IPR017441">
    <property type="entry name" value="Protein_kinase_ATP_BS"/>
</dbReference>
<feature type="domain" description="PH" evidence="9">
    <location>
        <begin position="16"/>
        <end position="116"/>
    </location>
</feature>
<dbReference type="SUPFAM" id="SSF56112">
    <property type="entry name" value="Protein kinase-like (PK-like)"/>
    <property type="match status" value="1"/>
</dbReference>
<reference evidence="12" key="1">
    <citation type="journal article" date="2013" name="Genetics">
        <title>The draft genome and transcriptome of Panagrellus redivivus are shaped by the harsh demands of a free-living lifestyle.</title>
        <authorList>
            <person name="Srinivasan J."/>
            <person name="Dillman A.R."/>
            <person name="Macchietto M.G."/>
            <person name="Heikkinen L."/>
            <person name="Lakso M."/>
            <person name="Fracchia K.M."/>
            <person name="Antoshechkin I."/>
            <person name="Mortazavi A."/>
            <person name="Wong G."/>
            <person name="Sternberg P.W."/>
        </authorList>
    </citation>
    <scope>NUCLEOTIDE SEQUENCE [LARGE SCALE GENOMIC DNA]</scope>
    <source>
        <strain evidence="12">MT8872</strain>
    </source>
</reference>
<evidence type="ECO:0000256" key="6">
    <source>
        <dbReference type="ARBA" id="ARBA00022777"/>
    </source>
</evidence>
<sequence length="509" mass="58339">MASDLKPIICAESKPTVIHKGFLEKRGRFFKIYHLRYFILYSNGVLLRFMGRPDSEGYCKQLKNCKVLQVMKPNRPPPTKFIIEGFQDSVTIERKFRALSEEDRDAWYAALGKVLAPAEVPIPKKVTFVNPRPTKINGYYGVNYKTRLDRFAFVTVLGYGSSAKVILVKDCVNPKYYAMKMLKWSRVINEKQINNTQTESYILFVGRHPFLTRMALSFKSNGYLCFLTDYCIGGDLHYHLYKLREPGSVGFGLERTRFYAAEIACGLGYLHANNIIYRDLKLENVLLDKEGHIKIADFGLCKQTSDKDGRTSTICGTIECLAPETLNRFPSSGRAVDWWALGIIVYEMMCGVVPFILKNAENIPSLIHFKKPRYPPGMDSEARNFIQCLLQKNPDDRLGSGPTDIEELKAHPFFETINWVDLYNRNMPVPFTPDLTADNDSKYFNKKFTDLPSILAGLRDAPNDIYSTKADQDAIRELKSIYSQFSFYEERKENVIPDNYVEADEPMES</sequence>
<evidence type="ECO:0000259" key="9">
    <source>
        <dbReference type="PROSITE" id="PS50003"/>
    </source>
</evidence>
<dbReference type="Gene3D" id="2.30.29.30">
    <property type="entry name" value="Pleckstrin-homology domain (PH domain)/Phosphotyrosine-binding domain (PTB)"/>
    <property type="match status" value="1"/>
</dbReference>
<dbReference type="SUPFAM" id="SSF50729">
    <property type="entry name" value="PH domain-like"/>
    <property type="match status" value="1"/>
</dbReference>
<dbReference type="GO" id="GO:0005524">
    <property type="term" value="F:ATP binding"/>
    <property type="evidence" value="ECO:0007669"/>
    <property type="project" value="UniProtKB-UniRule"/>
</dbReference>
<keyword evidence="12" id="KW-1185">Reference proteome</keyword>
<dbReference type="PROSITE" id="PS51285">
    <property type="entry name" value="AGC_KINASE_CTER"/>
    <property type="match status" value="1"/>
</dbReference>
<dbReference type="PROSITE" id="PS00107">
    <property type="entry name" value="PROTEIN_KINASE_ATP"/>
    <property type="match status" value="1"/>
</dbReference>
<dbReference type="SMART" id="SM00220">
    <property type="entry name" value="S_TKc"/>
    <property type="match status" value="1"/>
</dbReference>
<dbReference type="PROSITE" id="PS50003">
    <property type="entry name" value="PH_DOMAIN"/>
    <property type="match status" value="1"/>
</dbReference>
<dbReference type="PANTHER" id="PTHR24351">
    <property type="entry name" value="RIBOSOMAL PROTEIN S6 KINASE"/>
    <property type="match status" value="1"/>
</dbReference>
<evidence type="ECO:0000256" key="5">
    <source>
        <dbReference type="ARBA" id="ARBA00022741"/>
    </source>
</evidence>
<comment type="similarity">
    <text evidence="1">Belongs to the protein kinase superfamily. AGC Ser/Thr protein kinase family. RAC subfamily.</text>
</comment>
<evidence type="ECO:0000256" key="1">
    <source>
        <dbReference type="ARBA" id="ARBA00006935"/>
    </source>
</evidence>
<evidence type="ECO:0000313" key="13">
    <source>
        <dbReference type="WBParaSite" id="Pan_g9663.t1"/>
    </source>
</evidence>
<dbReference type="Proteomes" id="UP000492821">
    <property type="component" value="Unassembled WGS sequence"/>
</dbReference>
<dbReference type="Pfam" id="PF00169">
    <property type="entry name" value="PH"/>
    <property type="match status" value="1"/>
</dbReference>
<evidence type="ECO:0000256" key="8">
    <source>
        <dbReference type="PROSITE-ProRule" id="PRU10141"/>
    </source>
</evidence>
<dbReference type="InterPro" id="IPR000961">
    <property type="entry name" value="AGC-kinase_C"/>
</dbReference>
<evidence type="ECO:0000259" key="11">
    <source>
        <dbReference type="PROSITE" id="PS51285"/>
    </source>
</evidence>
<dbReference type="InterPro" id="IPR011009">
    <property type="entry name" value="Kinase-like_dom_sf"/>
</dbReference>